<dbReference type="EMBL" id="CAMPGE010008287">
    <property type="protein sequence ID" value="CAI2367192.1"/>
    <property type="molecule type" value="Genomic_DNA"/>
</dbReference>
<evidence type="ECO:0000313" key="2">
    <source>
        <dbReference type="EMBL" id="CAI2367192.1"/>
    </source>
</evidence>
<reference evidence="2" key="1">
    <citation type="submission" date="2023-07" db="EMBL/GenBank/DDBJ databases">
        <authorList>
            <consortium name="AG Swart"/>
            <person name="Singh M."/>
            <person name="Singh A."/>
            <person name="Seah K."/>
            <person name="Emmerich C."/>
        </authorList>
    </citation>
    <scope>NUCLEOTIDE SEQUENCE</scope>
    <source>
        <strain evidence="2">DP1</strain>
    </source>
</reference>
<organism evidence="2 3">
    <name type="scientific">Euplotes crassus</name>
    <dbReference type="NCBI Taxonomy" id="5936"/>
    <lineage>
        <taxon>Eukaryota</taxon>
        <taxon>Sar</taxon>
        <taxon>Alveolata</taxon>
        <taxon>Ciliophora</taxon>
        <taxon>Intramacronucleata</taxon>
        <taxon>Spirotrichea</taxon>
        <taxon>Hypotrichia</taxon>
        <taxon>Euplotida</taxon>
        <taxon>Euplotidae</taxon>
        <taxon>Moneuplotes</taxon>
    </lineage>
</organism>
<evidence type="ECO:0000256" key="1">
    <source>
        <dbReference type="SAM" id="MobiDB-lite"/>
    </source>
</evidence>
<feature type="region of interest" description="Disordered" evidence="1">
    <location>
        <begin position="308"/>
        <end position="360"/>
    </location>
</feature>
<dbReference type="AlphaFoldDB" id="A0AAD1UIA7"/>
<evidence type="ECO:0000313" key="3">
    <source>
        <dbReference type="Proteomes" id="UP001295684"/>
    </source>
</evidence>
<feature type="compositionally biased region" description="Low complexity" evidence="1">
    <location>
        <begin position="319"/>
        <end position="329"/>
    </location>
</feature>
<gene>
    <name evidence="2" type="ORF">ECRASSUSDP1_LOCUS8470</name>
</gene>
<proteinExistence type="predicted"/>
<sequence>MIKQVHIDKHEEVKSPISQPYQICKDIKSLAHQLYSLSELPREGASLLLNYFNNDDTKRELDILASNLRAYKSNNKLNFKKNQIEVKSPKAVHVLHGFNVQVSNLVVKLIMIKEFETANAVFKCLKDSMYGLSRSSLFNNSACAKVLQSNFKDASKELAECEYLELNSENSIGIAINSNNRCVMLMKQRRYHEAHDAANRGVVVLEKLIKFPKLKSDKACAKMMRSHSFVQNLKLLLMSYYNLAQSKVKIGQSKDAEIIFNHGLLMSEKFFITNTLIAKKYKKRARLNNKNNKNKNFIQKNIKNAAVPVSKSPVKPLQSSSSLRSTRSSNHLAQIKTTRKHQSPTKITSPLSSSKVKQNKRVKSAFENSLQEMILAEKDLLKSSENEECESKATKATKALSSELSNKIRRKIASFTEEDIHKIMESIRNNTPSITKIPNWRDFADKQVMYAKGQKEKHQKCYACDN</sequence>
<dbReference type="InterPro" id="IPR011990">
    <property type="entry name" value="TPR-like_helical_dom_sf"/>
</dbReference>
<accession>A0AAD1UIA7</accession>
<name>A0AAD1UIA7_EUPCR</name>
<feature type="compositionally biased region" description="Polar residues" evidence="1">
    <location>
        <begin position="344"/>
        <end position="356"/>
    </location>
</feature>
<protein>
    <submittedName>
        <fullName evidence="2">Uncharacterized protein</fullName>
    </submittedName>
</protein>
<comment type="caution">
    <text evidence="2">The sequence shown here is derived from an EMBL/GenBank/DDBJ whole genome shotgun (WGS) entry which is preliminary data.</text>
</comment>
<keyword evidence="3" id="KW-1185">Reference proteome</keyword>
<dbReference type="Proteomes" id="UP001295684">
    <property type="component" value="Unassembled WGS sequence"/>
</dbReference>
<dbReference type="SUPFAM" id="SSF48452">
    <property type="entry name" value="TPR-like"/>
    <property type="match status" value="1"/>
</dbReference>